<dbReference type="EMBL" id="BAABME010008441">
    <property type="protein sequence ID" value="GAA0173091.1"/>
    <property type="molecule type" value="Genomic_DNA"/>
</dbReference>
<comment type="caution">
    <text evidence="1">The sequence shown here is derived from an EMBL/GenBank/DDBJ whole genome shotgun (WGS) entry which is preliminary data.</text>
</comment>
<organism evidence="1 2">
    <name type="scientific">Lithospermum erythrorhizon</name>
    <name type="common">Purple gromwell</name>
    <name type="synonym">Lithospermum officinale var. erythrorhizon</name>
    <dbReference type="NCBI Taxonomy" id="34254"/>
    <lineage>
        <taxon>Eukaryota</taxon>
        <taxon>Viridiplantae</taxon>
        <taxon>Streptophyta</taxon>
        <taxon>Embryophyta</taxon>
        <taxon>Tracheophyta</taxon>
        <taxon>Spermatophyta</taxon>
        <taxon>Magnoliopsida</taxon>
        <taxon>eudicotyledons</taxon>
        <taxon>Gunneridae</taxon>
        <taxon>Pentapetalae</taxon>
        <taxon>asterids</taxon>
        <taxon>lamiids</taxon>
        <taxon>Boraginales</taxon>
        <taxon>Boraginaceae</taxon>
        <taxon>Boraginoideae</taxon>
        <taxon>Lithospermeae</taxon>
        <taxon>Lithospermum</taxon>
    </lineage>
</organism>
<gene>
    <name evidence="1" type="ORF">LIER_26781</name>
</gene>
<proteinExistence type="predicted"/>
<keyword evidence="2" id="KW-1185">Reference proteome</keyword>
<dbReference type="AlphaFoldDB" id="A0AAV3RD07"/>
<evidence type="ECO:0000313" key="2">
    <source>
        <dbReference type="Proteomes" id="UP001454036"/>
    </source>
</evidence>
<dbReference type="Proteomes" id="UP001454036">
    <property type="component" value="Unassembled WGS sequence"/>
</dbReference>
<reference evidence="1 2" key="1">
    <citation type="submission" date="2024-01" db="EMBL/GenBank/DDBJ databases">
        <title>The complete chloroplast genome sequence of Lithospermum erythrorhizon: insights into the phylogenetic relationship among Boraginaceae species and the maternal lineages of purple gromwells.</title>
        <authorList>
            <person name="Okada T."/>
            <person name="Watanabe K."/>
        </authorList>
    </citation>
    <scope>NUCLEOTIDE SEQUENCE [LARGE SCALE GENOMIC DNA]</scope>
</reference>
<name>A0AAV3RD07_LITER</name>
<sequence length="182" mass="19887">MSKTVWKPPSITGLCGLRSSLPICQSLLVTSPVLKKITFSPALINKFYTRVDTGKVLKEVNKNVMACELTGGLLTKWPAKKRTKGCQTEQEICSVTQSGISKLAALLHSTSLTETMASLMMICGVLLNQHHNILEKSNVQGETLEELLIIEKLLKGTHVADVSFTTIITGESSKADKLKEKM</sequence>
<accession>A0AAV3RD07</accession>
<evidence type="ECO:0000313" key="1">
    <source>
        <dbReference type="EMBL" id="GAA0173091.1"/>
    </source>
</evidence>
<protein>
    <submittedName>
        <fullName evidence="1">Uncharacterized protein</fullName>
    </submittedName>
</protein>